<dbReference type="Proteomes" id="UP000187404">
    <property type="component" value="Unassembled WGS sequence"/>
</dbReference>
<keyword evidence="1" id="KW-0175">Coiled coil</keyword>
<dbReference type="AlphaFoldDB" id="A0A1Q9JGD6"/>
<evidence type="ECO:0000256" key="2">
    <source>
        <dbReference type="SAM" id="SignalP"/>
    </source>
</evidence>
<keyword evidence="2" id="KW-0732">Signal</keyword>
<protein>
    <submittedName>
        <fullName evidence="3">Uncharacterized protein</fullName>
    </submittedName>
</protein>
<accession>A0A1Q9JGD6</accession>
<feature type="coiled-coil region" evidence="1">
    <location>
        <begin position="389"/>
        <end position="420"/>
    </location>
</feature>
<evidence type="ECO:0000313" key="3">
    <source>
        <dbReference type="EMBL" id="OLR55161.1"/>
    </source>
</evidence>
<feature type="chain" id="PRO_5013136271" evidence="2">
    <location>
        <begin position="26"/>
        <end position="534"/>
    </location>
</feature>
<dbReference type="STRING" id="1261640.BHK98_03235"/>
<evidence type="ECO:0000256" key="1">
    <source>
        <dbReference type="SAM" id="Coils"/>
    </source>
</evidence>
<proteinExistence type="predicted"/>
<gene>
    <name evidence="3" type="ORF">BHK98_03235</name>
</gene>
<comment type="caution">
    <text evidence="3">The sequence shown here is derived from an EMBL/GenBank/DDBJ whole genome shotgun (WGS) entry which is preliminary data.</text>
</comment>
<keyword evidence="4" id="KW-1185">Reference proteome</keyword>
<dbReference type="RefSeq" id="WP_075712161.1">
    <property type="nucleotide sequence ID" value="NZ_MJIE01000001.1"/>
</dbReference>
<dbReference type="OrthoDB" id="10018664at2"/>
<feature type="signal peptide" evidence="2">
    <location>
        <begin position="1"/>
        <end position="25"/>
    </location>
</feature>
<dbReference type="EMBL" id="MJIE01000001">
    <property type="protein sequence ID" value="OLR55161.1"/>
    <property type="molecule type" value="Genomic_DNA"/>
</dbReference>
<reference evidence="3 4" key="1">
    <citation type="journal article" date="2016" name="Appl. Environ. Microbiol.">
        <title>Function and Phylogeny of Bacterial Butyryl Coenzyme A:Acetate Transferases and Their Diversity in the Proximal Colon of Swine.</title>
        <authorList>
            <person name="Trachsel J."/>
            <person name="Bayles D.O."/>
            <person name="Looft T."/>
            <person name="Levine U.Y."/>
            <person name="Allen H.K."/>
        </authorList>
    </citation>
    <scope>NUCLEOTIDE SEQUENCE [LARGE SCALE GENOMIC DNA]</scope>
    <source>
        <strain evidence="3 4">68-3-10</strain>
    </source>
</reference>
<name>A0A1Q9JGD6_9FIRM</name>
<organism evidence="3 4">
    <name type="scientific">Hornefia porci</name>
    <dbReference type="NCBI Taxonomy" id="2652292"/>
    <lineage>
        <taxon>Bacteria</taxon>
        <taxon>Bacillati</taxon>
        <taxon>Bacillota</taxon>
        <taxon>Clostridia</taxon>
        <taxon>Peptostreptococcales</taxon>
        <taxon>Anaerovoracaceae</taxon>
        <taxon>Hornefia</taxon>
    </lineage>
</organism>
<evidence type="ECO:0000313" key="4">
    <source>
        <dbReference type="Proteomes" id="UP000187404"/>
    </source>
</evidence>
<sequence>MLKKTMIALLIVVMTVTFMPSLAFAADSGSAKTSTEKTGKVSIGKQKLSKKRIGAIIRNDEEDVSLTNIKEMLRDAIKSTWNDSVEEEEDYCPEVWNEMQTAYNTVMKRVNDATSADEIIEGYFFFFIIVPDEILEPIQTIEALGSQTKQYVTGASDLRDMKTELKKDAKKALSGYKASDYNSYYRGLINDRKAGLAEKIDKVSTFGEYAIVAAEVEEIEENEDDSYIEIDEDSEDEEEGISIGNWLYTNKEMSAARKLLVKWAKEYIRQDLPDMGYKGKKDAFDGQLKAFKAQLKKDEIMTVMLKRYDHFIQDVTKAAGIDESQMEEASSGDIVRLKKKMKQIFYQYKRRDYSSDNWDKLGTIYGKYIDRADMMYLQVQVRDSVADEMKAEMDKVPDKKKELKKLKKKYRKNLKKYLNGKKYNQKKAKPIVRKALKAVSDCRDPEDLRDMYKSYTRALKKTLRSFRIKTGKSGAGTVSKSKTVKYGKKYVVKVTPRAGHRTVSVKIDGKYKKLKNKYTFKSVKKAHTVYVVFQ</sequence>